<dbReference type="EMBL" id="JAEPRE010000017">
    <property type="protein sequence ID" value="KAG2236459.1"/>
    <property type="molecule type" value="Genomic_DNA"/>
</dbReference>
<dbReference type="Pfam" id="PF00096">
    <property type="entry name" value="zf-C2H2"/>
    <property type="match status" value="1"/>
</dbReference>
<proteinExistence type="predicted"/>
<gene>
    <name evidence="4" type="ORF">INT48_003250</name>
</gene>
<reference evidence="4" key="1">
    <citation type="submission" date="2021-01" db="EMBL/GenBank/DDBJ databases">
        <title>Metabolic potential, ecology and presence of endohyphal bacteria is reflected in genomic diversity of Mucoromycotina.</title>
        <authorList>
            <person name="Muszewska A."/>
            <person name="Okrasinska A."/>
            <person name="Steczkiewicz K."/>
            <person name="Drgas O."/>
            <person name="Orlowska M."/>
            <person name="Perlinska-Lenart U."/>
            <person name="Aleksandrzak-Piekarczyk T."/>
            <person name="Szatraj K."/>
            <person name="Zielenkiewicz U."/>
            <person name="Pilsyk S."/>
            <person name="Malc E."/>
            <person name="Mieczkowski P."/>
            <person name="Kruszewska J.S."/>
            <person name="Biernat P."/>
            <person name="Pawlowska J."/>
        </authorList>
    </citation>
    <scope>NUCLEOTIDE SEQUENCE</scope>
    <source>
        <strain evidence="4">WA0000018081</strain>
    </source>
</reference>
<evidence type="ECO:0000313" key="5">
    <source>
        <dbReference type="Proteomes" id="UP000613177"/>
    </source>
</evidence>
<keyword evidence="1" id="KW-0863">Zinc-finger</keyword>
<comment type="caution">
    <text evidence="4">The sequence shown here is derived from an EMBL/GenBank/DDBJ whole genome shotgun (WGS) entry which is preliminary data.</text>
</comment>
<dbReference type="SMART" id="SM00355">
    <property type="entry name" value="ZnF_C2H2"/>
    <property type="match status" value="2"/>
</dbReference>
<keyword evidence="1" id="KW-0862">Zinc</keyword>
<dbReference type="AlphaFoldDB" id="A0A8H7ST61"/>
<dbReference type="Proteomes" id="UP000613177">
    <property type="component" value="Unassembled WGS sequence"/>
</dbReference>
<dbReference type="SUPFAM" id="SSF57667">
    <property type="entry name" value="beta-beta-alpha zinc fingers"/>
    <property type="match status" value="1"/>
</dbReference>
<feature type="region of interest" description="Disordered" evidence="2">
    <location>
        <begin position="44"/>
        <end position="66"/>
    </location>
</feature>
<evidence type="ECO:0000259" key="3">
    <source>
        <dbReference type="PROSITE" id="PS50157"/>
    </source>
</evidence>
<organism evidence="4 5">
    <name type="scientific">Thamnidium elegans</name>
    <dbReference type="NCBI Taxonomy" id="101142"/>
    <lineage>
        <taxon>Eukaryota</taxon>
        <taxon>Fungi</taxon>
        <taxon>Fungi incertae sedis</taxon>
        <taxon>Mucoromycota</taxon>
        <taxon>Mucoromycotina</taxon>
        <taxon>Mucoromycetes</taxon>
        <taxon>Mucorales</taxon>
        <taxon>Mucorineae</taxon>
        <taxon>Mucoraceae</taxon>
        <taxon>Thamnidium</taxon>
    </lineage>
</organism>
<dbReference type="InterPro" id="IPR013087">
    <property type="entry name" value="Znf_C2H2_type"/>
</dbReference>
<name>A0A8H7ST61_9FUNG</name>
<evidence type="ECO:0000313" key="4">
    <source>
        <dbReference type="EMBL" id="KAG2236459.1"/>
    </source>
</evidence>
<sequence length="217" mass="24706">MPNQLPNSNDPAEHDRDHTSLTHFDNLDELLEYFISDEIRPVAATESEPTVTECGPYGTENGPTGTEDEPIFVQGDPIALQDDSFTYDLFSHNVIFPPQHNQVSYMDVYNDPYLQGSSGESSNSSLSSSPSFSFHQSCQDTIRHILSHSDNRNDGSHPCPLCDGTYSREQDVKRHLLSHFDIRNELCSHCPKTFKRHDSLIRHQKKCNSKNRIRNNR</sequence>
<evidence type="ECO:0000256" key="1">
    <source>
        <dbReference type="PROSITE-ProRule" id="PRU00042"/>
    </source>
</evidence>
<keyword evidence="1" id="KW-0479">Metal-binding</keyword>
<keyword evidence="5" id="KW-1185">Reference proteome</keyword>
<accession>A0A8H7ST61</accession>
<dbReference type="Gene3D" id="3.30.160.60">
    <property type="entry name" value="Classic Zinc Finger"/>
    <property type="match status" value="1"/>
</dbReference>
<dbReference type="PROSITE" id="PS50157">
    <property type="entry name" value="ZINC_FINGER_C2H2_2"/>
    <property type="match status" value="1"/>
</dbReference>
<protein>
    <recommendedName>
        <fullName evidence="3">C2H2-type domain-containing protein</fullName>
    </recommendedName>
</protein>
<feature type="domain" description="C2H2-type" evidence="3">
    <location>
        <begin position="185"/>
        <end position="213"/>
    </location>
</feature>
<dbReference type="GO" id="GO:0008270">
    <property type="term" value="F:zinc ion binding"/>
    <property type="evidence" value="ECO:0007669"/>
    <property type="project" value="UniProtKB-KW"/>
</dbReference>
<dbReference type="InterPro" id="IPR036236">
    <property type="entry name" value="Znf_C2H2_sf"/>
</dbReference>
<evidence type="ECO:0000256" key="2">
    <source>
        <dbReference type="SAM" id="MobiDB-lite"/>
    </source>
</evidence>